<feature type="coiled-coil region" evidence="1">
    <location>
        <begin position="123"/>
        <end position="241"/>
    </location>
</feature>
<feature type="region of interest" description="Disordered" evidence="2">
    <location>
        <begin position="964"/>
        <end position="1018"/>
    </location>
</feature>
<accession>A0A7R9J2Q8</accession>
<organism evidence="3">
    <name type="scientific">Timema californicum</name>
    <name type="common">California timema</name>
    <name type="synonym">Walking stick</name>
    <dbReference type="NCBI Taxonomy" id="61474"/>
    <lineage>
        <taxon>Eukaryota</taxon>
        <taxon>Metazoa</taxon>
        <taxon>Ecdysozoa</taxon>
        <taxon>Arthropoda</taxon>
        <taxon>Hexapoda</taxon>
        <taxon>Insecta</taxon>
        <taxon>Pterygota</taxon>
        <taxon>Neoptera</taxon>
        <taxon>Polyneoptera</taxon>
        <taxon>Phasmatodea</taxon>
        <taxon>Timematodea</taxon>
        <taxon>Timematoidea</taxon>
        <taxon>Timematidae</taxon>
        <taxon>Timema</taxon>
    </lineage>
</organism>
<feature type="region of interest" description="Disordered" evidence="2">
    <location>
        <begin position="387"/>
        <end position="410"/>
    </location>
</feature>
<protein>
    <submittedName>
        <fullName evidence="3">(California timema) hypothetical protein</fullName>
    </submittedName>
</protein>
<reference evidence="3" key="1">
    <citation type="submission" date="2020-11" db="EMBL/GenBank/DDBJ databases">
        <authorList>
            <person name="Tran Van P."/>
        </authorList>
    </citation>
    <scope>NUCLEOTIDE SEQUENCE</scope>
</reference>
<gene>
    <name evidence="3" type="ORF">TCMB3V08_LOCUS4012</name>
</gene>
<name>A0A7R9J2Q8_TIMCA</name>
<evidence type="ECO:0000256" key="1">
    <source>
        <dbReference type="SAM" id="Coils"/>
    </source>
</evidence>
<dbReference type="PANTHER" id="PTHR18863:SF6">
    <property type="entry name" value="COILED-COIL DOMAIN-CONTAINING PROTEIN 170"/>
    <property type="match status" value="1"/>
</dbReference>
<evidence type="ECO:0000256" key="2">
    <source>
        <dbReference type="SAM" id="MobiDB-lite"/>
    </source>
</evidence>
<dbReference type="InterPro" id="IPR039139">
    <property type="entry name" value="CCDC170-like"/>
</dbReference>
<sequence length="1018" mass="117303">MKGEWKTINKKNLNTPDLYLNLDLPVIGSLVYCGVSALDHAVTQVRGRTVTTWRLTQFLCAVLGGSPKEISLRTTRNRRVLLAAFVRTLLTPEVEDGGGQPFRRATKYEHNVDQEEDMSHDMATSLRSELAALQYKRDRLLQELQDMKGQLRSREQKSLELQVETEQLKEQSARQNAIIASLRKRIQELEDKERTLSSSQGRAEMALQTLQRENHYQEEKVKTLEKKVRTLELECHSEEVQKENHRKAMEDLVRRLSSALGAEYSEAMVCSPEGLVHKASELVQVRLEEKENLEMQQRVLERDLAELREKLTLANRSLSSTSGSVAVQEATICQLREDLKTRDEKLQRVQNELRHLLETLAIQLSSPARFVESTESSIRERLREVLQDNKDQSSQLNRQSDMTDQAGHQARNLQEEKALLESRLHKLENDLSAVEMTRDGLRRDKNTFMTFLERLARALNIEEMSKEVGVDLHTESLLLRAEQLARLESDKLLDKYLYGPPYVDYYWWKYGTYPRLRRERSFNELPLRETSTVYQLQRRVWILKKQLQRLVRTLREQLQRLVRTLREQLHSPYLHLDLNSLYQLQRRVRTLREQLQRRDLHLDLLRRKLSLQEDNVRVKSMLETERDEANLSGQFFSQYLLVSPNSPHSHGVGSPSNFVSRQSVLLSISVGEPQLTAFSRGWQSIKLCFTAVSSSLNICWVKKLLKQVERLQLQLTDARAQARDLKTQLGDAAEYKITALERGRKVEELQKRLVESEMLRTRYNRKVTLLKDQVRTVPTGTTCVQTNHCHVDPSQQQTITPQYIAALANIGLKRPRVNFPNPEPSRAYRGKKESDKCDLTALCQPRSANTQDCSFACIWRRGACHVIVCSRPISQSADQERALNEHNHQILREELTTVKQSLMDCQRRENALLSFRTSVMKLLGLETPLPDYEVISRLQKVVQAHRDFTLVSRRYEDPLLMGGGSRTPLLLGHSPAGTRTPRYDDSGFVDPPDLSVLDDSDEVNGGGVYGKRGVRSSP</sequence>
<dbReference type="AlphaFoldDB" id="A0A7R9J2Q8"/>
<keyword evidence="1" id="KW-0175">Coiled coil</keyword>
<proteinExistence type="predicted"/>
<feature type="coiled-coil region" evidence="1">
    <location>
        <begin position="701"/>
        <end position="766"/>
    </location>
</feature>
<dbReference type="PANTHER" id="PTHR18863">
    <property type="entry name" value="TSEC-2-RELATED"/>
    <property type="match status" value="1"/>
</dbReference>
<evidence type="ECO:0000313" key="3">
    <source>
        <dbReference type="EMBL" id="CAD7571336.1"/>
    </source>
</evidence>
<feature type="compositionally biased region" description="Polar residues" evidence="2">
    <location>
        <begin position="392"/>
        <end position="403"/>
    </location>
</feature>
<dbReference type="EMBL" id="OE180457">
    <property type="protein sequence ID" value="CAD7571336.1"/>
    <property type="molecule type" value="Genomic_DNA"/>
</dbReference>